<dbReference type="InterPro" id="IPR023186">
    <property type="entry name" value="IUNH"/>
</dbReference>
<protein>
    <recommendedName>
        <fullName evidence="4">Inosine/uridine-preferring nucleoside hydrolase domain-containing protein</fullName>
    </recommendedName>
</protein>
<dbReference type="OrthoDB" id="5783963at2759"/>
<dbReference type="GO" id="GO:0005829">
    <property type="term" value="C:cytosol"/>
    <property type="evidence" value="ECO:0007669"/>
    <property type="project" value="TreeGrafter"/>
</dbReference>
<evidence type="ECO:0000259" key="4">
    <source>
        <dbReference type="Pfam" id="PF01156"/>
    </source>
</evidence>
<dbReference type="GO" id="GO:0006152">
    <property type="term" value="P:purine nucleoside catabolic process"/>
    <property type="evidence" value="ECO:0007669"/>
    <property type="project" value="TreeGrafter"/>
</dbReference>
<dbReference type="Proteomes" id="UP000807716">
    <property type="component" value="Unassembled WGS sequence"/>
</dbReference>
<evidence type="ECO:0000256" key="3">
    <source>
        <dbReference type="ARBA" id="ARBA00023295"/>
    </source>
</evidence>
<evidence type="ECO:0000313" key="5">
    <source>
        <dbReference type="EMBL" id="KAG0252800.1"/>
    </source>
</evidence>
<feature type="non-terminal residue" evidence="5">
    <location>
        <position position="309"/>
    </location>
</feature>
<dbReference type="Gene3D" id="3.90.245.10">
    <property type="entry name" value="Ribonucleoside hydrolase-like"/>
    <property type="match status" value="1"/>
</dbReference>
<sequence length="309" mass="34066">ASQPLVHTSDYAEDFHGEDGLGCLHLNDPDLAPNDWAEILGLLDPNRQIGSKIEQETGMPSALKLYSLSARSAHDEILHQLAEAPPNTITLIGIGPLTNFALAYNQDPVTFARCRRVICMSGNFDIPGNVTPVAEFNAFSCPHSVDVMLQATMSGDPATSIEFYMVPTDVTHQVPLSNTVLKTFITPLETPLSIFASKLMGYLFDLLESRLQLTSMSLHDPVCVGFFIDLEHEADMAAVGWTVEQRDARIETDGMLTRGMMVVDRRARFTKPLLGHPSKTHVVFKADAERFVAKMLFDIWGVENFTGSV</sequence>
<keyword evidence="6" id="KW-1185">Reference proteome</keyword>
<evidence type="ECO:0000256" key="2">
    <source>
        <dbReference type="ARBA" id="ARBA00022801"/>
    </source>
</evidence>
<comment type="similarity">
    <text evidence="1">Belongs to the IUNH family.</text>
</comment>
<name>A0A9P6PVA0_9FUNG</name>
<gene>
    <name evidence="5" type="ORF">DFQ27_007859</name>
</gene>
<dbReference type="EMBL" id="JAAAJB010000631">
    <property type="protein sequence ID" value="KAG0252800.1"/>
    <property type="molecule type" value="Genomic_DNA"/>
</dbReference>
<dbReference type="Pfam" id="PF01156">
    <property type="entry name" value="IU_nuc_hydro"/>
    <property type="match status" value="1"/>
</dbReference>
<dbReference type="SUPFAM" id="SSF53590">
    <property type="entry name" value="Nucleoside hydrolase"/>
    <property type="match status" value="1"/>
</dbReference>
<dbReference type="InterPro" id="IPR001910">
    <property type="entry name" value="Inosine/uridine_hydrolase_dom"/>
</dbReference>
<dbReference type="AlphaFoldDB" id="A0A9P6PVA0"/>
<dbReference type="InterPro" id="IPR036452">
    <property type="entry name" value="Ribo_hydro-like"/>
</dbReference>
<dbReference type="GO" id="GO:0008477">
    <property type="term" value="F:purine nucleosidase activity"/>
    <property type="evidence" value="ECO:0007669"/>
    <property type="project" value="TreeGrafter"/>
</dbReference>
<keyword evidence="2" id="KW-0378">Hydrolase</keyword>
<evidence type="ECO:0000313" key="6">
    <source>
        <dbReference type="Proteomes" id="UP000807716"/>
    </source>
</evidence>
<evidence type="ECO:0000256" key="1">
    <source>
        <dbReference type="ARBA" id="ARBA00009176"/>
    </source>
</evidence>
<dbReference type="PANTHER" id="PTHR12304:SF56">
    <property type="entry name" value="HYDROLASE, PUTATIVE (AFU_ORTHOLOGUE AFUA_1G11790)-RELATED"/>
    <property type="match status" value="1"/>
</dbReference>
<accession>A0A9P6PVA0</accession>
<feature type="domain" description="Inosine/uridine-preferring nucleoside hydrolase" evidence="4">
    <location>
        <begin position="1"/>
        <end position="292"/>
    </location>
</feature>
<proteinExistence type="inferred from homology"/>
<comment type="caution">
    <text evidence="5">The sequence shown here is derived from an EMBL/GenBank/DDBJ whole genome shotgun (WGS) entry which is preliminary data.</text>
</comment>
<reference evidence="5" key="1">
    <citation type="journal article" date="2020" name="Fungal Divers.">
        <title>Resolving the Mortierellaceae phylogeny through synthesis of multi-gene phylogenetics and phylogenomics.</title>
        <authorList>
            <person name="Vandepol N."/>
            <person name="Liber J."/>
            <person name="Desiro A."/>
            <person name="Na H."/>
            <person name="Kennedy M."/>
            <person name="Barry K."/>
            <person name="Grigoriev I.V."/>
            <person name="Miller A.N."/>
            <person name="O'Donnell K."/>
            <person name="Stajich J.E."/>
            <person name="Bonito G."/>
        </authorList>
    </citation>
    <scope>NUCLEOTIDE SEQUENCE</scope>
    <source>
        <strain evidence="5">BC1065</strain>
    </source>
</reference>
<dbReference type="PANTHER" id="PTHR12304">
    <property type="entry name" value="INOSINE-URIDINE PREFERRING NUCLEOSIDE HYDROLASE"/>
    <property type="match status" value="1"/>
</dbReference>
<keyword evidence="3" id="KW-0326">Glycosidase</keyword>
<organism evidence="5 6">
    <name type="scientific">Actinomortierella ambigua</name>
    <dbReference type="NCBI Taxonomy" id="1343610"/>
    <lineage>
        <taxon>Eukaryota</taxon>
        <taxon>Fungi</taxon>
        <taxon>Fungi incertae sedis</taxon>
        <taxon>Mucoromycota</taxon>
        <taxon>Mortierellomycotina</taxon>
        <taxon>Mortierellomycetes</taxon>
        <taxon>Mortierellales</taxon>
        <taxon>Mortierellaceae</taxon>
        <taxon>Actinomortierella</taxon>
    </lineage>
</organism>